<evidence type="ECO:0000256" key="2">
    <source>
        <dbReference type="SAM" id="SignalP"/>
    </source>
</evidence>
<evidence type="ECO:0000313" key="3">
    <source>
        <dbReference type="Proteomes" id="UP001318040"/>
    </source>
</evidence>
<feature type="signal peptide" evidence="2">
    <location>
        <begin position="1"/>
        <end position="20"/>
    </location>
</feature>
<dbReference type="KEGG" id="pmrn:116940692"/>
<dbReference type="Proteomes" id="UP001318040">
    <property type="component" value="Chromosome 9"/>
</dbReference>
<evidence type="ECO:0000313" key="4">
    <source>
        <dbReference type="RefSeq" id="XP_032806724.1"/>
    </source>
</evidence>
<accession>A0AAJ7SWE3</accession>
<gene>
    <name evidence="4 5 6" type="primary">LOC116940692</name>
</gene>
<dbReference type="Gene3D" id="3.20.20.80">
    <property type="entry name" value="Glycosidases"/>
    <property type="match status" value="1"/>
</dbReference>
<dbReference type="RefSeq" id="XP_032806724.1">
    <property type="nucleotide sequence ID" value="XM_032950833.1"/>
</dbReference>
<name>A0AAJ7SWE3_PETMA</name>
<organism evidence="3 4">
    <name type="scientific">Petromyzon marinus</name>
    <name type="common">Sea lamprey</name>
    <dbReference type="NCBI Taxonomy" id="7757"/>
    <lineage>
        <taxon>Eukaryota</taxon>
        <taxon>Metazoa</taxon>
        <taxon>Chordata</taxon>
        <taxon>Craniata</taxon>
        <taxon>Vertebrata</taxon>
        <taxon>Cyclostomata</taxon>
        <taxon>Hyperoartia</taxon>
        <taxon>Petromyzontiformes</taxon>
        <taxon>Petromyzontidae</taxon>
        <taxon>Petromyzon</taxon>
    </lineage>
</organism>
<dbReference type="RefSeq" id="XP_032806725.1">
    <property type="nucleotide sequence ID" value="XM_032950834.1"/>
</dbReference>
<dbReference type="SUPFAM" id="SSF51445">
    <property type="entry name" value="(Trans)glycosidases"/>
    <property type="match status" value="1"/>
</dbReference>
<dbReference type="CTD" id="10855"/>
<dbReference type="PANTHER" id="PTHR46145:SF4">
    <property type="entry name" value="HEPARANASE"/>
    <property type="match status" value="1"/>
</dbReference>
<feature type="chain" id="PRO_5044709282" evidence="2">
    <location>
        <begin position="21"/>
        <end position="556"/>
    </location>
</feature>
<evidence type="ECO:0000313" key="5">
    <source>
        <dbReference type="RefSeq" id="XP_032806725.1"/>
    </source>
</evidence>
<dbReference type="GO" id="GO:0005615">
    <property type="term" value="C:extracellular space"/>
    <property type="evidence" value="ECO:0007669"/>
    <property type="project" value="TreeGrafter"/>
</dbReference>
<dbReference type="GO" id="GO:0016798">
    <property type="term" value="F:hydrolase activity, acting on glycosyl bonds"/>
    <property type="evidence" value="ECO:0007669"/>
    <property type="project" value="InterPro"/>
</dbReference>
<evidence type="ECO:0000256" key="1">
    <source>
        <dbReference type="ARBA" id="ARBA00009800"/>
    </source>
</evidence>
<dbReference type="PANTHER" id="PTHR46145">
    <property type="entry name" value="HEPARANASE"/>
    <property type="match status" value="1"/>
</dbReference>
<evidence type="ECO:0000313" key="6">
    <source>
        <dbReference type="RefSeq" id="XP_032806726.1"/>
    </source>
</evidence>
<dbReference type="Pfam" id="PF03662">
    <property type="entry name" value="Glyco_hydro_79n"/>
    <property type="match status" value="1"/>
</dbReference>
<dbReference type="GO" id="GO:0031012">
    <property type="term" value="C:extracellular matrix"/>
    <property type="evidence" value="ECO:0007669"/>
    <property type="project" value="TreeGrafter"/>
</dbReference>
<comment type="similarity">
    <text evidence="1">Belongs to the glycosyl hydrolase 79 family.</text>
</comment>
<dbReference type="InterPro" id="IPR005199">
    <property type="entry name" value="Glyco_hydro_79"/>
</dbReference>
<dbReference type="RefSeq" id="XP_032806726.1">
    <property type="nucleotide sequence ID" value="XM_032950835.1"/>
</dbReference>
<sequence length="556" mass="59858">MEGATLRVLVCFVCAFTAAAWRDGESHGESRSAPVRVALNVDTSEALHALSPEFLSFAIDASVVENGWIDFLRHVRLVTLAKALTPAFLRFGGTRQDFLIFQPESGSPSWVSGLTPSWENNEVRMEPRVSCRPPLFSEAKIRRQRQRAEGLLPGMLRDERRKTLKNITMTGASLDELLGFSSCSGLRLVFGLNALLRGPAGAWDHGNAWLILRHVHARGQDRVSWELGNEPNSYPHVAGRQLSGAQLGADFLALRTLLRSGHPAFPGAKLYGPDITRPRRSALTLLTGFLDSAKDAIEAVTWHQYYMNGRTATLDNFMDPQILDSLAAEISAVQEVVNKEAPGKAIWLGETSSAWGGGAPGLSDTFVAGFMWLDKLGMAARMGVDVVVRQAFFGHGSYNLVDDHLNPLPDYWLSLLHKRLVGAHVLRVEANGGAPSVRVYGHCSSTSFPAGSVTLFALNLGSNPASLSLRVPLSEGPAQGFLLLPADPGAGLRSRTVMLNGTPLWTQAHGSVPETPGVPLPPGSPLALPARALAFFVLPDAGAPACLQRGRNAQGP</sequence>
<dbReference type="AlphaFoldDB" id="A0AAJ7SWE3"/>
<keyword evidence="2" id="KW-0732">Signal</keyword>
<proteinExistence type="inferred from homology"/>
<reference evidence="4 5" key="1">
    <citation type="submission" date="2025-04" db="UniProtKB">
        <authorList>
            <consortium name="RefSeq"/>
        </authorList>
    </citation>
    <scope>IDENTIFICATION</scope>
    <source>
        <tissue evidence="4 5">Sperm</tissue>
    </source>
</reference>
<protein>
    <submittedName>
        <fullName evidence="4 5">Heparanase-like</fullName>
    </submittedName>
</protein>
<dbReference type="GO" id="GO:0016020">
    <property type="term" value="C:membrane"/>
    <property type="evidence" value="ECO:0007669"/>
    <property type="project" value="InterPro"/>
</dbReference>
<dbReference type="InterPro" id="IPR017853">
    <property type="entry name" value="GH"/>
</dbReference>
<keyword evidence="3" id="KW-1185">Reference proteome</keyword>